<name>A0A0K1EHD1_CHOCO</name>
<keyword evidence="2" id="KW-1185">Reference proteome</keyword>
<sequence>MAVAVASREGLARTRRGSAQAAVVVYAPTPPESLPMSRSQHALFAPPLIVALAALSACSRTPAEPEAGPMASATTPVVPPLQWEAPGSWSAIEVVKNGYEKAAYKVPRAPSDKDDTEVRVMFFGTGSHGDVEKNFQTWLNQFEGKVGVGQQRSSFAVREMQVEMVELPGTYKVALAPPSRRLGKSPVEMVKENFRLLGAVVRTKDRGNWFFKVVGPDETVQATRETLRTLLQSAR</sequence>
<reference evidence="1 2" key="1">
    <citation type="submission" date="2015-07" db="EMBL/GenBank/DDBJ databases">
        <title>Genome analysis of myxobacterium Chondromyces crocatus Cm c5 reveals a high potential for natural compound synthesis and the genetic basis for the loss of fruiting body formation.</title>
        <authorList>
            <person name="Zaburannyi N."/>
            <person name="Bunk B."/>
            <person name="Maier J."/>
            <person name="Overmann J."/>
            <person name="Mueller R."/>
        </authorList>
    </citation>
    <scope>NUCLEOTIDE SEQUENCE [LARGE SCALE GENOMIC DNA]</scope>
    <source>
        <strain evidence="1 2">Cm c5</strain>
    </source>
</reference>
<proteinExistence type="predicted"/>
<dbReference type="EMBL" id="CP012159">
    <property type="protein sequence ID" value="AKT40281.1"/>
    <property type="molecule type" value="Genomic_DNA"/>
</dbReference>
<dbReference type="Proteomes" id="UP000067626">
    <property type="component" value="Chromosome"/>
</dbReference>
<evidence type="ECO:0000313" key="2">
    <source>
        <dbReference type="Proteomes" id="UP000067626"/>
    </source>
</evidence>
<accession>A0A0K1EHD1</accession>
<dbReference type="KEGG" id="ccro:CMC5_044340"/>
<dbReference type="STRING" id="52.CMC5_044340"/>
<evidence type="ECO:0000313" key="1">
    <source>
        <dbReference type="EMBL" id="AKT40281.1"/>
    </source>
</evidence>
<organism evidence="1 2">
    <name type="scientific">Chondromyces crocatus</name>
    <dbReference type="NCBI Taxonomy" id="52"/>
    <lineage>
        <taxon>Bacteria</taxon>
        <taxon>Pseudomonadati</taxon>
        <taxon>Myxococcota</taxon>
        <taxon>Polyangia</taxon>
        <taxon>Polyangiales</taxon>
        <taxon>Polyangiaceae</taxon>
        <taxon>Chondromyces</taxon>
    </lineage>
</organism>
<protein>
    <submittedName>
        <fullName evidence="1">Uncharacterized protein</fullName>
    </submittedName>
</protein>
<gene>
    <name evidence="1" type="ORF">CMC5_044340</name>
</gene>
<dbReference type="AlphaFoldDB" id="A0A0K1EHD1"/>